<feature type="domain" description="Peptidoglycan binding-like" evidence="1">
    <location>
        <begin position="34"/>
        <end position="80"/>
    </location>
</feature>
<dbReference type="InterPro" id="IPR002477">
    <property type="entry name" value="Peptidoglycan-bd-like"/>
</dbReference>
<proteinExistence type="predicted"/>
<dbReference type="Gene3D" id="1.10.101.10">
    <property type="entry name" value="PGBD-like superfamily/PGBD"/>
    <property type="match status" value="2"/>
</dbReference>
<dbReference type="InterPro" id="IPR036365">
    <property type="entry name" value="PGBD-like_sf"/>
</dbReference>
<organism evidence="2 3">
    <name type="scientific">Nocardiopsis alborubida</name>
    <dbReference type="NCBI Taxonomy" id="146802"/>
    <lineage>
        <taxon>Bacteria</taxon>
        <taxon>Bacillati</taxon>
        <taxon>Actinomycetota</taxon>
        <taxon>Actinomycetes</taxon>
        <taxon>Streptosporangiales</taxon>
        <taxon>Nocardiopsidaceae</taxon>
        <taxon>Nocardiopsis</taxon>
    </lineage>
</organism>
<dbReference type="SUPFAM" id="SSF47090">
    <property type="entry name" value="PGBD-like"/>
    <property type="match status" value="2"/>
</dbReference>
<gene>
    <name evidence="2" type="ORF">HGB44_25425</name>
</gene>
<dbReference type="AlphaFoldDB" id="A0A7X6MHS7"/>
<evidence type="ECO:0000313" key="3">
    <source>
        <dbReference type="Proteomes" id="UP000553209"/>
    </source>
</evidence>
<comment type="caution">
    <text evidence="2">The sequence shown here is derived from an EMBL/GenBank/DDBJ whole genome shotgun (WGS) entry which is preliminary data.</text>
</comment>
<dbReference type="InterPro" id="IPR036366">
    <property type="entry name" value="PGBDSf"/>
</dbReference>
<dbReference type="Pfam" id="PF01471">
    <property type="entry name" value="PG_binding_1"/>
    <property type="match status" value="2"/>
</dbReference>
<reference evidence="2 3" key="1">
    <citation type="submission" date="2020-04" db="EMBL/GenBank/DDBJ databases">
        <title>MicrobeNet Type strains.</title>
        <authorList>
            <person name="Nicholson A.C."/>
        </authorList>
    </citation>
    <scope>NUCLEOTIDE SEQUENCE [LARGE SCALE GENOMIC DNA]</scope>
    <source>
        <strain evidence="2 3">ATCC 23612</strain>
    </source>
</reference>
<keyword evidence="3" id="KW-1185">Reference proteome</keyword>
<accession>A0A7X6MHS7</accession>
<protein>
    <submittedName>
        <fullName evidence="2">Peptidoglycan-binding protein</fullName>
    </submittedName>
</protein>
<dbReference type="RefSeq" id="WP_168444145.1">
    <property type="nucleotide sequence ID" value="NZ_JAAXPG010000030.1"/>
</dbReference>
<name>A0A7X6MHS7_9ACTN</name>
<evidence type="ECO:0000259" key="1">
    <source>
        <dbReference type="Pfam" id="PF01471"/>
    </source>
</evidence>
<feature type="domain" description="Peptidoglycan binding-like" evidence="1">
    <location>
        <begin position="93"/>
        <end position="148"/>
    </location>
</feature>
<dbReference type="EMBL" id="JAAXPG010000030">
    <property type="protein sequence ID" value="NKZ00983.1"/>
    <property type="molecule type" value="Genomic_DNA"/>
</dbReference>
<evidence type="ECO:0000313" key="2">
    <source>
        <dbReference type="EMBL" id="NKZ00983.1"/>
    </source>
</evidence>
<sequence length="153" mass="16409">MSSTNEKAAPVATGWPELAEGQRSWRVAVVTFLLYDLGYYGREHVDDEFGCGLVEVLVAYQRARGLERNGRVDAATWARLTRDLGVVRQNDKGPKVKAVQEALVSGHGHDLVLDGVFGPATLAAVRSFQRGAGITVDGEVGPVTFEALITLGA</sequence>
<dbReference type="Proteomes" id="UP000553209">
    <property type="component" value="Unassembled WGS sequence"/>
</dbReference>